<protein>
    <submittedName>
        <fullName evidence="1">Uncharacterized protein</fullName>
    </submittedName>
</protein>
<evidence type="ECO:0000313" key="2">
    <source>
        <dbReference type="Proteomes" id="UP000828048"/>
    </source>
</evidence>
<proteinExistence type="predicted"/>
<dbReference type="Proteomes" id="UP000828048">
    <property type="component" value="Chromosome 2"/>
</dbReference>
<accession>A0ACB7WXK9</accession>
<comment type="caution">
    <text evidence="1">The sequence shown here is derived from an EMBL/GenBank/DDBJ whole genome shotgun (WGS) entry which is preliminary data.</text>
</comment>
<sequence length="446" mass="49780">MEAESVVNYARERLEMELREIDENPPTHISFGPLSDDIFQWQGIIMGPIDTPFEGGIFFLSINFPSNYPFSPPEVKFQTKIYHPNVSKDGQIDINILGEQWTPVLTTEKLLLSISSLLTDPILGDTDNPISDVYLYHRKDYDRIAREWTQEPNSSIEQNNSNNICPLAYPTTAHGGTHNSGDGNSAISCYSCTSCLPISSSSSPTLPVHSKNMETENREIADQEKTENLETFPSSSSSPTLSINSENMATENPEIADQEKTENLEDFPSSSSSPTLSINSEKTATENPEIADQKNTQILEIAGPEKPEIDVEICARRRLKLELKEFNKNPPANVSCGPISDEDMFHWQGIIIGPADTPIEGSLFHLSIEFPVDYPYNPPNVKFETKIYHPNVGEEGQIHLNVLGEQWSPVLTTEILLLSISSILLDPLLLDYPFLLEDTENPILDI</sequence>
<keyword evidence="2" id="KW-1185">Reference proteome</keyword>
<evidence type="ECO:0000313" key="1">
    <source>
        <dbReference type="EMBL" id="KAH7833162.1"/>
    </source>
</evidence>
<dbReference type="EMBL" id="CM037152">
    <property type="protein sequence ID" value="KAH7833162.1"/>
    <property type="molecule type" value="Genomic_DNA"/>
</dbReference>
<gene>
    <name evidence="1" type="ORF">Vadar_003600</name>
</gene>
<organism evidence="1 2">
    <name type="scientific">Vaccinium darrowii</name>
    <dbReference type="NCBI Taxonomy" id="229202"/>
    <lineage>
        <taxon>Eukaryota</taxon>
        <taxon>Viridiplantae</taxon>
        <taxon>Streptophyta</taxon>
        <taxon>Embryophyta</taxon>
        <taxon>Tracheophyta</taxon>
        <taxon>Spermatophyta</taxon>
        <taxon>Magnoliopsida</taxon>
        <taxon>eudicotyledons</taxon>
        <taxon>Gunneridae</taxon>
        <taxon>Pentapetalae</taxon>
        <taxon>asterids</taxon>
        <taxon>Ericales</taxon>
        <taxon>Ericaceae</taxon>
        <taxon>Vaccinioideae</taxon>
        <taxon>Vaccinieae</taxon>
        <taxon>Vaccinium</taxon>
    </lineage>
</organism>
<name>A0ACB7WXK9_9ERIC</name>
<reference evidence="1 2" key="1">
    <citation type="journal article" date="2021" name="Hortic Res">
        <title>High-quality reference genome and annotation aids understanding of berry development for evergreen blueberry (Vaccinium darrowii).</title>
        <authorList>
            <person name="Yu J."/>
            <person name="Hulse-Kemp A.M."/>
            <person name="Babiker E."/>
            <person name="Staton M."/>
        </authorList>
    </citation>
    <scope>NUCLEOTIDE SEQUENCE [LARGE SCALE GENOMIC DNA]</scope>
    <source>
        <strain evidence="2">cv. NJ 8807/NJ 8810</strain>
        <tissue evidence="1">Young leaf</tissue>
    </source>
</reference>